<evidence type="ECO:0000256" key="4">
    <source>
        <dbReference type="ARBA" id="ARBA00022801"/>
    </source>
</evidence>
<evidence type="ECO:0000313" key="11">
    <source>
        <dbReference type="Proteomes" id="UP000298285"/>
    </source>
</evidence>
<dbReference type="Gene3D" id="3.30.379.10">
    <property type="entry name" value="Chitobiase/beta-hexosaminidase domain 2-like"/>
    <property type="match status" value="1"/>
</dbReference>
<dbReference type="EMBL" id="SPPK01000004">
    <property type="protein sequence ID" value="TFU88859.1"/>
    <property type="molecule type" value="Genomic_DNA"/>
</dbReference>
<evidence type="ECO:0000256" key="3">
    <source>
        <dbReference type="ARBA" id="ARBA00012663"/>
    </source>
</evidence>
<comment type="catalytic activity">
    <reaction evidence="1">
        <text>Hydrolysis of terminal non-reducing N-acetyl-D-hexosamine residues in N-acetyl-beta-D-hexosaminides.</text>
        <dbReference type="EC" id="3.2.1.52"/>
    </reaction>
</comment>
<dbReference type="InterPro" id="IPR000421">
    <property type="entry name" value="FA58C"/>
</dbReference>
<gene>
    <name evidence="10" type="ORF">E4T88_13405</name>
</gene>
<dbReference type="GO" id="GO:0030203">
    <property type="term" value="P:glycosaminoglycan metabolic process"/>
    <property type="evidence" value="ECO:0007669"/>
    <property type="project" value="TreeGrafter"/>
</dbReference>
<evidence type="ECO:0000259" key="8">
    <source>
        <dbReference type="Pfam" id="PF00754"/>
    </source>
</evidence>
<keyword evidence="5" id="KW-0326">Glycosidase</keyword>
<dbReference type="InterPro" id="IPR015883">
    <property type="entry name" value="Glyco_hydro_20_cat"/>
</dbReference>
<dbReference type="SUPFAM" id="SSF55545">
    <property type="entry name" value="beta-N-acetylhexosaminidase-like domain"/>
    <property type="match status" value="1"/>
</dbReference>
<dbReference type="OrthoDB" id="1090159at2"/>
<dbReference type="Pfam" id="PF02838">
    <property type="entry name" value="Glyco_hydro_20b"/>
    <property type="match status" value="1"/>
</dbReference>
<comment type="similarity">
    <text evidence="2">Belongs to the glycosyl hydrolase 20 family.</text>
</comment>
<feature type="domain" description="Glycoside hydrolase family 20 catalytic" evidence="7">
    <location>
        <begin position="156"/>
        <end position="496"/>
    </location>
</feature>
<dbReference type="AlphaFoldDB" id="A0A4Y9ILP7"/>
<evidence type="ECO:0000256" key="1">
    <source>
        <dbReference type="ARBA" id="ARBA00001231"/>
    </source>
</evidence>
<dbReference type="Gene3D" id="2.60.120.260">
    <property type="entry name" value="Galactose-binding domain-like"/>
    <property type="match status" value="1"/>
</dbReference>
<dbReference type="RefSeq" id="WP_135106250.1">
    <property type="nucleotide sequence ID" value="NZ_JADGKW010000004.1"/>
</dbReference>
<evidence type="ECO:0000256" key="5">
    <source>
        <dbReference type="ARBA" id="ARBA00023295"/>
    </source>
</evidence>
<reference evidence="10 11" key="1">
    <citation type="submission" date="2019-03" db="EMBL/GenBank/DDBJ databases">
        <title>Diversity of the mouse oral microbiome.</title>
        <authorList>
            <person name="Joseph S."/>
            <person name="Aduse-Opoku J."/>
            <person name="Curtis M."/>
            <person name="Wade W."/>
            <person name="Hashim A."/>
        </authorList>
    </citation>
    <scope>NUCLEOTIDE SEQUENCE [LARGE SCALE GENOMIC DNA]</scope>
    <source>
        <strain evidence="10 11">P11</strain>
    </source>
</reference>
<evidence type="ECO:0000256" key="6">
    <source>
        <dbReference type="PIRSR" id="PIRSR625705-1"/>
    </source>
</evidence>
<proteinExistence type="inferred from homology"/>
<evidence type="ECO:0000256" key="2">
    <source>
        <dbReference type="ARBA" id="ARBA00006285"/>
    </source>
</evidence>
<dbReference type="SUPFAM" id="SSF49785">
    <property type="entry name" value="Galactose-binding domain-like"/>
    <property type="match status" value="1"/>
</dbReference>
<dbReference type="GO" id="GO:0005975">
    <property type="term" value="P:carbohydrate metabolic process"/>
    <property type="evidence" value="ECO:0007669"/>
    <property type="project" value="InterPro"/>
</dbReference>
<name>A0A4Y9ILP7_9BACT</name>
<feature type="domain" description="Beta-hexosaminidase bacterial type N-terminal" evidence="9">
    <location>
        <begin position="32"/>
        <end position="151"/>
    </location>
</feature>
<keyword evidence="4" id="KW-0378">Hydrolase</keyword>
<comment type="caution">
    <text evidence="10">The sequence shown here is derived from an EMBL/GenBank/DDBJ whole genome shotgun (WGS) entry which is preliminary data.</text>
</comment>
<dbReference type="InterPro" id="IPR015882">
    <property type="entry name" value="HEX_bac_N"/>
</dbReference>
<dbReference type="Proteomes" id="UP000298285">
    <property type="component" value="Unassembled WGS sequence"/>
</dbReference>
<dbReference type="Gene3D" id="3.20.20.80">
    <property type="entry name" value="Glycosidases"/>
    <property type="match status" value="1"/>
</dbReference>
<accession>A0A4Y9ILP7</accession>
<evidence type="ECO:0000259" key="9">
    <source>
        <dbReference type="Pfam" id="PF02838"/>
    </source>
</evidence>
<feature type="domain" description="F5/8 type C" evidence="8">
    <location>
        <begin position="559"/>
        <end position="679"/>
    </location>
</feature>
<dbReference type="GO" id="GO:0016020">
    <property type="term" value="C:membrane"/>
    <property type="evidence" value="ECO:0007669"/>
    <property type="project" value="TreeGrafter"/>
</dbReference>
<dbReference type="GO" id="GO:0004563">
    <property type="term" value="F:beta-N-acetylhexosaminidase activity"/>
    <property type="evidence" value="ECO:0007669"/>
    <property type="project" value="UniProtKB-EC"/>
</dbReference>
<sequence length="691" mass="78997">MNKYKLFFFIFALMNISLYTCYGAEIEDTGSIKIIPFPQEIILHKGKFCMTSATPIYTNLEGKEKKLILDFVKQSPLRLSNETNNTKQGGLQLIITENKGNIPDTYHLIVSPSSIKIEASASVGIFYGLQSLLQLAEQYGAQNIPALTIHDTPYLNHRGLMIDVSRHFFSKDFLKKQLDLMAYYKMNRFHWHLVDGTGWRVEIKKYPQLTQQAAWRPYENLVEWSDKGRQYCEKSPNAYGGYYTQEDVKEIVAYASSKYITVIPEIEMPGHSEEVLAVFPQLSCAGKAYVNSDFCIGNPETFIFLEDVLTEIMALFRSEYIHIGGDEAEKKGWQSCSKCADLMEKKGLKDVDELQSYMIHHIENFLNKNGRRLLGWDEIMQGGLAPNATVMSWRGEEYGIKAVQAGHDAIMTPIKYCYLNFYQDAPESHVLSWAGYTPIEKVYSYNPVPDSVNVEEKKHILGIQANVWTEYIPTENIAEMMIWPRALAIAETGWTQPDRKSFIRFKENALNAVEYLKNKGYNPFDLKHEVGERKEYSDTLKHLAIGKPVEYKQPFSDEYPAGGKDALVNGLQGGWSCDNNRWQGFINNGMDVVIDLQTTQTVHSIQATFMQDAFGWCWIPKDVEIYTSADSQNFTLLSTVTNDIPFTQVGFFLKEFAWKGNVEARYIRYVANPDKSNTKVGFIFTDEIVVR</sequence>
<dbReference type="InterPro" id="IPR025705">
    <property type="entry name" value="Beta_hexosaminidase_sua/sub"/>
</dbReference>
<feature type="active site" description="Proton donor" evidence="6">
    <location>
        <position position="327"/>
    </location>
</feature>
<dbReference type="PANTHER" id="PTHR22600:SF57">
    <property type="entry name" value="BETA-N-ACETYLHEXOSAMINIDASE"/>
    <property type="match status" value="1"/>
</dbReference>
<dbReference type="EC" id="3.2.1.52" evidence="3"/>
<dbReference type="InterPro" id="IPR008979">
    <property type="entry name" value="Galactose-bd-like_sf"/>
</dbReference>
<dbReference type="InterPro" id="IPR017853">
    <property type="entry name" value="GH"/>
</dbReference>
<evidence type="ECO:0000259" key="7">
    <source>
        <dbReference type="Pfam" id="PF00728"/>
    </source>
</evidence>
<dbReference type="PRINTS" id="PR00738">
    <property type="entry name" value="GLHYDRLASE20"/>
</dbReference>
<dbReference type="InterPro" id="IPR029018">
    <property type="entry name" value="Hex-like_dom2"/>
</dbReference>
<protein>
    <recommendedName>
        <fullName evidence="3">beta-N-acetylhexosaminidase</fullName>
        <ecNumber evidence="3">3.2.1.52</ecNumber>
    </recommendedName>
</protein>
<evidence type="ECO:0000313" key="10">
    <source>
        <dbReference type="EMBL" id="TFU88859.1"/>
    </source>
</evidence>
<dbReference type="SUPFAM" id="SSF51445">
    <property type="entry name" value="(Trans)glycosidases"/>
    <property type="match status" value="1"/>
</dbReference>
<dbReference type="CDD" id="cd06563">
    <property type="entry name" value="GH20_chitobiase-like"/>
    <property type="match status" value="1"/>
</dbReference>
<dbReference type="PANTHER" id="PTHR22600">
    <property type="entry name" value="BETA-HEXOSAMINIDASE"/>
    <property type="match status" value="1"/>
</dbReference>
<dbReference type="Pfam" id="PF00754">
    <property type="entry name" value="F5_F8_type_C"/>
    <property type="match status" value="1"/>
</dbReference>
<dbReference type="Pfam" id="PF00728">
    <property type="entry name" value="Glyco_hydro_20"/>
    <property type="match status" value="1"/>
</dbReference>
<organism evidence="10 11">
    <name type="scientific">Dysgonomonas mossii</name>
    <dbReference type="NCBI Taxonomy" id="163665"/>
    <lineage>
        <taxon>Bacteria</taxon>
        <taxon>Pseudomonadati</taxon>
        <taxon>Bacteroidota</taxon>
        <taxon>Bacteroidia</taxon>
        <taxon>Bacteroidales</taxon>
        <taxon>Dysgonomonadaceae</taxon>
        <taxon>Dysgonomonas</taxon>
    </lineage>
</organism>